<reference evidence="1" key="2">
    <citation type="journal article" date="2024" name="Plant">
        <title>Genomic evolution and insights into agronomic trait innovations of Sesamum species.</title>
        <authorList>
            <person name="Miao H."/>
            <person name="Wang L."/>
            <person name="Qu L."/>
            <person name="Liu H."/>
            <person name="Sun Y."/>
            <person name="Le M."/>
            <person name="Wang Q."/>
            <person name="Wei S."/>
            <person name="Zheng Y."/>
            <person name="Lin W."/>
            <person name="Duan Y."/>
            <person name="Cao H."/>
            <person name="Xiong S."/>
            <person name="Wang X."/>
            <person name="Wei L."/>
            <person name="Li C."/>
            <person name="Ma Q."/>
            <person name="Ju M."/>
            <person name="Zhao R."/>
            <person name="Li G."/>
            <person name="Mu C."/>
            <person name="Tian Q."/>
            <person name="Mei H."/>
            <person name="Zhang T."/>
            <person name="Gao T."/>
            <person name="Zhang H."/>
        </authorList>
    </citation>
    <scope>NUCLEOTIDE SEQUENCE</scope>
    <source>
        <strain evidence="1">KEN1</strain>
    </source>
</reference>
<reference evidence="1" key="1">
    <citation type="submission" date="2020-06" db="EMBL/GenBank/DDBJ databases">
        <authorList>
            <person name="Li T."/>
            <person name="Hu X."/>
            <person name="Zhang T."/>
            <person name="Song X."/>
            <person name="Zhang H."/>
            <person name="Dai N."/>
            <person name="Sheng W."/>
            <person name="Hou X."/>
            <person name="Wei L."/>
        </authorList>
    </citation>
    <scope>NUCLEOTIDE SEQUENCE</scope>
    <source>
        <strain evidence="1">KEN1</strain>
        <tissue evidence="1">Leaf</tissue>
    </source>
</reference>
<dbReference type="AlphaFoldDB" id="A0AAW2VFR4"/>
<comment type="caution">
    <text evidence="1">The sequence shown here is derived from an EMBL/GenBank/DDBJ whole genome shotgun (WGS) entry which is preliminary data.</text>
</comment>
<organism evidence="1">
    <name type="scientific">Sesamum latifolium</name>
    <dbReference type="NCBI Taxonomy" id="2727402"/>
    <lineage>
        <taxon>Eukaryota</taxon>
        <taxon>Viridiplantae</taxon>
        <taxon>Streptophyta</taxon>
        <taxon>Embryophyta</taxon>
        <taxon>Tracheophyta</taxon>
        <taxon>Spermatophyta</taxon>
        <taxon>Magnoliopsida</taxon>
        <taxon>eudicotyledons</taxon>
        <taxon>Gunneridae</taxon>
        <taxon>Pentapetalae</taxon>
        <taxon>asterids</taxon>
        <taxon>lamiids</taxon>
        <taxon>Lamiales</taxon>
        <taxon>Pedaliaceae</taxon>
        <taxon>Sesamum</taxon>
    </lineage>
</organism>
<accession>A0AAW2VFR4</accession>
<name>A0AAW2VFR4_9LAMI</name>
<protein>
    <submittedName>
        <fullName evidence="1">Uncharacterized protein</fullName>
    </submittedName>
</protein>
<gene>
    <name evidence="1" type="ORF">Slati_2956200</name>
</gene>
<proteinExistence type="predicted"/>
<evidence type="ECO:0000313" key="1">
    <source>
        <dbReference type="EMBL" id="KAL0427814.1"/>
    </source>
</evidence>
<dbReference type="EMBL" id="JACGWN010000010">
    <property type="protein sequence ID" value="KAL0427814.1"/>
    <property type="molecule type" value="Genomic_DNA"/>
</dbReference>
<sequence>MLSCCKQRSPLLEDTLKRLDELEMMKSQQGKELQKEWQARMGVVLNVKKPANEVKTLNEKLKKERID</sequence>